<dbReference type="GO" id="GO:0016747">
    <property type="term" value="F:acyltransferase activity, transferring groups other than amino-acyl groups"/>
    <property type="evidence" value="ECO:0007669"/>
    <property type="project" value="InterPro"/>
</dbReference>
<proteinExistence type="predicted"/>
<dbReference type="Proteomes" id="UP000553957">
    <property type="component" value="Unassembled WGS sequence"/>
</dbReference>
<sequence length="168" mass="18984">MDIEVLAEDDWKALRSVRLRALEDSPAAFLAKTETSWGEPEWRAAVRDGDWIVARHGEQVIGVVHCVRGDDRPADERHFESVWVDPLHRRSGVLRAFLSHLVAYDPAVRTLMVWILDGNDAARATYERLGFESTGERQPLPGAPRRVEERLRLALNANHDSTDPAPES</sequence>
<reference evidence="3 4" key="1">
    <citation type="submission" date="2020-05" db="EMBL/GenBank/DDBJ databases">
        <title>Genome sequence of Kribbella sandramycini ATCC 39419.</title>
        <authorList>
            <person name="Maclea K.S."/>
            <person name="Fair J.L."/>
        </authorList>
    </citation>
    <scope>NUCLEOTIDE SEQUENCE [LARGE SCALE GENOMIC DNA]</scope>
    <source>
        <strain evidence="3 4">ATCC 39419</strain>
    </source>
</reference>
<dbReference type="SUPFAM" id="SSF55729">
    <property type="entry name" value="Acyl-CoA N-acyltransferases (Nat)"/>
    <property type="match status" value="1"/>
</dbReference>
<evidence type="ECO:0000313" key="5">
    <source>
        <dbReference type="Proteomes" id="UP000553957"/>
    </source>
</evidence>
<gene>
    <name evidence="2" type="ORF">HNR71_003068</name>
    <name evidence="3" type="ORF">HPO96_06865</name>
</gene>
<dbReference type="RefSeq" id="WP_171671944.1">
    <property type="nucleotide sequence ID" value="NZ_BAAAGT010000003.1"/>
</dbReference>
<dbReference type="EMBL" id="JABJRC010000001">
    <property type="protein sequence ID" value="NOL39959.1"/>
    <property type="molecule type" value="Genomic_DNA"/>
</dbReference>
<organism evidence="3 4">
    <name type="scientific">Kribbella sandramycini</name>
    <dbReference type="NCBI Taxonomy" id="60450"/>
    <lineage>
        <taxon>Bacteria</taxon>
        <taxon>Bacillati</taxon>
        <taxon>Actinomycetota</taxon>
        <taxon>Actinomycetes</taxon>
        <taxon>Propionibacteriales</taxon>
        <taxon>Kribbellaceae</taxon>
        <taxon>Kribbella</taxon>
    </lineage>
</organism>
<evidence type="ECO:0000313" key="3">
    <source>
        <dbReference type="EMBL" id="NOL39959.1"/>
    </source>
</evidence>
<protein>
    <submittedName>
        <fullName evidence="3">GNAT family N-acetyltransferase</fullName>
    </submittedName>
    <submittedName>
        <fullName evidence="2">GNAT superfamily N-acetyltransferase</fullName>
    </submittedName>
</protein>
<dbReference type="AlphaFoldDB" id="A0A7Y4KWF0"/>
<dbReference type="Gene3D" id="3.40.630.30">
    <property type="match status" value="1"/>
</dbReference>
<evidence type="ECO:0000313" key="2">
    <source>
        <dbReference type="EMBL" id="MBB6567431.1"/>
    </source>
</evidence>
<dbReference type="Proteomes" id="UP000534306">
    <property type="component" value="Unassembled WGS sequence"/>
</dbReference>
<evidence type="ECO:0000259" key="1">
    <source>
        <dbReference type="PROSITE" id="PS51186"/>
    </source>
</evidence>
<reference evidence="2 5" key="2">
    <citation type="submission" date="2020-08" db="EMBL/GenBank/DDBJ databases">
        <title>Sequencing the genomes of 1000 actinobacteria strains.</title>
        <authorList>
            <person name="Klenk H.-P."/>
        </authorList>
    </citation>
    <scope>NUCLEOTIDE SEQUENCE [LARGE SCALE GENOMIC DNA]</scope>
    <source>
        <strain evidence="2 5">DSM 15626</strain>
    </source>
</reference>
<name>A0A7Y4KWF0_9ACTN</name>
<dbReference type="PROSITE" id="PS51186">
    <property type="entry name" value="GNAT"/>
    <property type="match status" value="1"/>
</dbReference>
<accession>A0A7Y4KWF0</accession>
<keyword evidence="4" id="KW-1185">Reference proteome</keyword>
<feature type="domain" description="N-acetyltransferase" evidence="1">
    <location>
        <begin position="1"/>
        <end position="154"/>
    </location>
</feature>
<dbReference type="EMBL" id="JACHKF010000001">
    <property type="protein sequence ID" value="MBB6567431.1"/>
    <property type="molecule type" value="Genomic_DNA"/>
</dbReference>
<dbReference type="InterPro" id="IPR016181">
    <property type="entry name" value="Acyl_CoA_acyltransferase"/>
</dbReference>
<evidence type="ECO:0000313" key="4">
    <source>
        <dbReference type="Proteomes" id="UP000534306"/>
    </source>
</evidence>
<comment type="caution">
    <text evidence="3">The sequence shown here is derived from an EMBL/GenBank/DDBJ whole genome shotgun (WGS) entry which is preliminary data.</text>
</comment>
<dbReference type="CDD" id="cd04301">
    <property type="entry name" value="NAT_SF"/>
    <property type="match status" value="1"/>
</dbReference>
<dbReference type="InterPro" id="IPR000182">
    <property type="entry name" value="GNAT_dom"/>
</dbReference>
<dbReference type="Pfam" id="PF00583">
    <property type="entry name" value="Acetyltransf_1"/>
    <property type="match status" value="1"/>
</dbReference>
<keyword evidence="3" id="KW-0808">Transferase</keyword>